<dbReference type="GO" id="GO:0006355">
    <property type="term" value="P:regulation of DNA-templated transcription"/>
    <property type="evidence" value="ECO:0007669"/>
    <property type="project" value="InterPro"/>
</dbReference>
<dbReference type="PROSITE" id="PS00622">
    <property type="entry name" value="HTH_LUXR_1"/>
    <property type="match status" value="1"/>
</dbReference>
<reference evidence="6 7" key="1">
    <citation type="submission" date="2016-10" db="EMBL/GenBank/DDBJ databases">
        <authorList>
            <person name="de Groot N.N."/>
        </authorList>
    </citation>
    <scope>NUCLEOTIDE SEQUENCE [LARGE SCALE GENOMIC DNA]</scope>
    <source>
        <strain evidence="6 7">DSM 22024</strain>
    </source>
</reference>
<dbReference type="OrthoDB" id="9808843at2"/>
<dbReference type="InterPro" id="IPR011006">
    <property type="entry name" value="CheY-like_superfamily"/>
</dbReference>
<evidence type="ECO:0000256" key="2">
    <source>
        <dbReference type="ARBA" id="ARBA00023125"/>
    </source>
</evidence>
<dbReference type="InterPro" id="IPR000792">
    <property type="entry name" value="Tscrpt_reg_LuxR_C"/>
</dbReference>
<evidence type="ECO:0000313" key="7">
    <source>
        <dbReference type="Proteomes" id="UP000198983"/>
    </source>
</evidence>
<name>A0A1H1SYN4_9ACTN</name>
<dbReference type="SUPFAM" id="SSF46894">
    <property type="entry name" value="C-terminal effector domain of the bipartite response regulators"/>
    <property type="match status" value="1"/>
</dbReference>
<dbReference type="InterPro" id="IPR016032">
    <property type="entry name" value="Sig_transdc_resp-reg_C-effctor"/>
</dbReference>
<feature type="domain" description="HTH luxR-type" evidence="4">
    <location>
        <begin position="140"/>
        <end position="205"/>
    </location>
</feature>
<evidence type="ECO:0000313" key="6">
    <source>
        <dbReference type="EMBL" id="SDS53024.1"/>
    </source>
</evidence>
<dbReference type="PROSITE" id="PS50110">
    <property type="entry name" value="RESPONSE_REGULATORY"/>
    <property type="match status" value="1"/>
</dbReference>
<feature type="domain" description="Response regulatory" evidence="5">
    <location>
        <begin position="4"/>
        <end position="120"/>
    </location>
</feature>
<protein>
    <submittedName>
        <fullName evidence="6">DNA-binding response regulator, NarL/FixJ family, contains REC and HTH domains</fullName>
    </submittedName>
</protein>
<dbReference type="Pfam" id="PF00196">
    <property type="entry name" value="GerE"/>
    <property type="match status" value="1"/>
</dbReference>
<sequence>MTVRLLIAEDHAVVRQGLMMFLKLDDGIEVVGEARNGREAVELAHKVTPDVVLMDLLMPVMDGISATAAIRRELPDVEVVALTSFLEDHLVVDALRSGAIGYLLKDTDADGLRRAVRAAAAGQVHLSPAAAARLVRDMRVTNAPGPLTRREVEVLILLARGRSNKEVARELSIGQQTVKTYVSSILRKLDVQSRTQAALYAVQTGLVSTHELAQA</sequence>
<dbReference type="PRINTS" id="PR00038">
    <property type="entry name" value="HTHLUXR"/>
</dbReference>
<keyword evidence="7" id="KW-1185">Reference proteome</keyword>
<dbReference type="Proteomes" id="UP000198983">
    <property type="component" value="Chromosome I"/>
</dbReference>
<dbReference type="InterPro" id="IPR058245">
    <property type="entry name" value="NreC/VraR/RcsB-like_REC"/>
</dbReference>
<dbReference type="PROSITE" id="PS50043">
    <property type="entry name" value="HTH_LUXR_2"/>
    <property type="match status" value="1"/>
</dbReference>
<dbReference type="CDD" id="cd17535">
    <property type="entry name" value="REC_NarL-like"/>
    <property type="match status" value="1"/>
</dbReference>
<organism evidence="6 7">
    <name type="scientific">Actinopolymorpha singaporensis</name>
    <dbReference type="NCBI Taxonomy" id="117157"/>
    <lineage>
        <taxon>Bacteria</taxon>
        <taxon>Bacillati</taxon>
        <taxon>Actinomycetota</taxon>
        <taxon>Actinomycetes</taxon>
        <taxon>Propionibacteriales</taxon>
        <taxon>Actinopolymorphaceae</taxon>
        <taxon>Actinopolymorpha</taxon>
    </lineage>
</organism>
<dbReference type="Gene3D" id="3.40.50.2300">
    <property type="match status" value="1"/>
</dbReference>
<dbReference type="EMBL" id="LT629732">
    <property type="protein sequence ID" value="SDS53024.1"/>
    <property type="molecule type" value="Genomic_DNA"/>
</dbReference>
<dbReference type="AlphaFoldDB" id="A0A1H1SYN4"/>
<keyword evidence="2 6" id="KW-0238">DNA-binding</keyword>
<feature type="modified residue" description="4-aspartylphosphate" evidence="3">
    <location>
        <position position="55"/>
    </location>
</feature>
<dbReference type="GO" id="GO:0003677">
    <property type="term" value="F:DNA binding"/>
    <property type="evidence" value="ECO:0007669"/>
    <property type="project" value="UniProtKB-KW"/>
</dbReference>
<accession>A0A1H1SYN4</accession>
<evidence type="ECO:0000256" key="1">
    <source>
        <dbReference type="ARBA" id="ARBA00022553"/>
    </source>
</evidence>
<dbReference type="RefSeq" id="WP_092654211.1">
    <property type="nucleotide sequence ID" value="NZ_LT629732.1"/>
</dbReference>
<evidence type="ECO:0000259" key="5">
    <source>
        <dbReference type="PROSITE" id="PS50110"/>
    </source>
</evidence>
<evidence type="ECO:0000256" key="3">
    <source>
        <dbReference type="PROSITE-ProRule" id="PRU00169"/>
    </source>
</evidence>
<dbReference type="PANTHER" id="PTHR43214:SF43">
    <property type="entry name" value="TWO-COMPONENT RESPONSE REGULATOR"/>
    <property type="match status" value="1"/>
</dbReference>
<dbReference type="STRING" id="117157.SAMN04489717_2986"/>
<dbReference type="SMART" id="SM00448">
    <property type="entry name" value="REC"/>
    <property type="match status" value="1"/>
</dbReference>
<dbReference type="CDD" id="cd06170">
    <property type="entry name" value="LuxR_C_like"/>
    <property type="match status" value="1"/>
</dbReference>
<proteinExistence type="predicted"/>
<dbReference type="GO" id="GO:0000160">
    <property type="term" value="P:phosphorelay signal transduction system"/>
    <property type="evidence" value="ECO:0007669"/>
    <property type="project" value="InterPro"/>
</dbReference>
<keyword evidence="1 3" id="KW-0597">Phosphoprotein</keyword>
<dbReference type="SMART" id="SM00421">
    <property type="entry name" value="HTH_LUXR"/>
    <property type="match status" value="1"/>
</dbReference>
<dbReference type="PANTHER" id="PTHR43214">
    <property type="entry name" value="TWO-COMPONENT RESPONSE REGULATOR"/>
    <property type="match status" value="1"/>
</dbReference>
<gene>
    <name evidence="6" type="ORF">SAMN04489717_2986</name>
</gene>
<dbReference type="Pfam" id="PF00072">
    <property type="entry name" value="Response_reg"/>
    <property type="match status" value="1"/>
</dbReference>
<dbReference type="InterPro" id="IPR039420">
    <property type="entry name" value="WalR-like"/>
</dbReference>
<dbReference type="InterPro" id="IPR001789">
    <property type="entry name" value="Sig_transdc_resp-reg_receiver"/>
</dbReference>
<evidence type="ECO:0000259" key="4">
    <source>
        <dbReference type="PROSITE" id="PS50043"/>
    </source>
</evidence>
<dbReference type="SUPFAM" id="SSF52172">
    <property type="entry name" value="CheY-like"/>
    <property type="match status" value="1"/>
</dbReference>